<protein>
    <submittedName>
        <fullName evidence="12">Emp24/gp25L/p24 family/GOLD, putative</fullName>
    </submittedName>
</protein>
<dbReference type="PROSITE" id="PS50866">
    <property type="entry name" value="GOLD"/>
    <property type="match status" value="1"/>
</dbReference>
<keyword evidence="13" id="KW-1185">Reference proteome</keyword>
<dbReference type="InterPro" id="IPR009038">
    <property type="entry name" value="GOLD_dom"/>
</dbReference>
<name>A0A7G2C9H4_9TRYP</name>
<evidence type="ECO:0000256" key="4">
    <source>
        <dbReference type="ARBA" id="ARBA00022729"/>
    </source>
</evidence>
<feature type="signal peptide" evidence="10">
    <location>
        <begin position="1"/>
        <end position="25"/>
    </location>
</feature>
<evidence type="ECO:0000313" key="12">
    <source>
        <dbReference type="EMBL" id="CAD2216219.1"/>
    </source>
</evidence>
<dbReference type="GO" id="GO:0016020">
    <property type="term" value="C:membrane"/>
    <property type="evidence" value="ECO:0007669"/>
    <property type="project" value="UniProtKB-SubCell"/>
</dbReference>
<dbReference type="VEuPathDB" id="TriTrypDB:ADEAN_000368000"/>
<evidence type="ECO:0000256" key="1">
    <source>
        <dbReference type="ARBA" id="ARBA00004479"/>
    </source>
</evidence>
<accession>A0A7G2C9H4</accession>
<dbReference type="InterPro" id="IPR015720">
    <property type="entry name" value="Emp24-like"/>
</dbReference>
<evidence type="ECO:0000256" key="10">
    <source>
        <dbReference type="SAM" id="SignalP"/>
    </source>
</evidence>
<dbReference type="Proteomes" id="UP000515908">
    <property type="component" value="Chromosome 06"/>
</dbReference>
<evidence type="ECO:0000256" key="2">
    <source>
        <dbReference type="ARBA" id="ARBA00007104"/>
    </source>
</evidence>
<evidence type="ECO:0000256" key="9">
    <source>
        <dbReference type="SAM" id="Phobius"/>
    </source>
</evidence>
<evidence type="ECO:0000256" key="5">
    <source>
        <dbReference type="ARBA" id="ARBA00022989"/>
    </source>
</evidence>
<keyword evidence="5 9" id="KW-1133">Transmembrane helix</keyword>
<feature type="chain" id="PRO_5028888656" evidence="10">
    <location>
        <begin position="26"/>
        <end position="209"/>
    </location>
</feature>
<keyword evidence="3 8" id="KW-0812">Transmembrane</keyword>
<proteinExistence type="inferred from homology"/>
<sequence>MVKFSAKFALLLLVGLLLCLPHVSAEASVTVEIGAGKKECFYENAIPGVIYHFSYLVLAGGERDLTSEILGEDGRILYSSEREDEVRVMFKAEKKEFLSFCLKNEMSYLTPKVVSFSIRRQMVMKEGSPGPDYRNDNLIQLISRSQGLIDGIGTIQDYLAIREVRYRSTAESANTRVVIFALLEMVAAGVLTVFSVLYIRKMFALKRAV</sequence>
<keyword evidence="6 9" id="KW-0472">Membrane</keyword>
<evidence type="ECO:0000259" key="11">
    <source>
        <dbReference type="PROSITE" id="PS50866"/>
    </source>
</evidence>
<organism evidence="12 13">
    <name type="scientific">Angomonas deanei</name>
    <dbReference type="NCBI Taxonomy" id="59799"/>
    <lineage>
        <taxon>Eukaryota</taxon>
        <taxon>Discoba</taxon>
        <taxon>Euglenozoa</taxon>
        <taxon>Kinetoplastea</taxon>
        <taxon>Metakinetoplastina</taxon>
        <taxon>Trypanosomatida</taxon>
        <taxon>Trypanosomatidae</taxon>
        <taxon>Strigomonadinae</taxon>
        <taxon>Angomonas</taxon>
    </lineage>
</organism>
<evidence type="ECO:0000256" key="8">
    <source>
        <dbReference type="RuleBase" id="RU003827"/>
    </source>
</evidence>
<feature type="domain" description="GOLD" evidence="11">
    <location>
        <begin position="38"/>
        <end position="120"/>
    </location>
</feature>
<reference evidence="12 13" key="1">
    <citation type="submission" date="2020-08" db="EMBL/GenBank/DDBJ databases">
        <authorList>
            <person name="Newling K."/>
            <person name="Davey J."/>
            <person name="Forrester S."/>
        </authorList>
    </citation>
    <scope>NUCLEOTIDE SEQUENCE [LARGE SCALE GENOMIC DNA]</scope>
    <source>
        <strain evidence="13">Crithidia deanei Carvalho (ATCC PRA-265)</strain>
    </source>
</reference>
<evidence type="ECO:0000256" key="7">
    <source>
        <dbReference type="ARBA" id="ARBA00037847"/>
    </source>
</evidence>
<evidence type="ECO:0000256" key="3">
    <source>
        <dbReference type="ARBA" id="ARBA00022692"/>
    </source>
</evidence>
<dbReference type="SUPFAM" id="SSF101576">
    <property type="entry name" value="Supernatant protein factor (SPF), C-terminal domain"/>
    <property type="match status" value="1"/>
</dbReference>
<evidence type="ECO:0000313" key="13">
    <source>
        <dbReference type="Proteomes" id="UP000515908"/>
    </source>
</evidence>
<keyword evidence="4 10" id="KW-0732">Signal</keyword>
<gene>
    <name evidence="12" type="ORF">ADEAN_000368000</name>
</gene>
<evidence type="ECO:0000256" key="6">
    <source>
        <dbReference type="ARBA" id="ARBA00023136"/>
    </source>
</evidence>
<comment type="similarity">
    <text evidence="2 8">Belongs to the EMP24/GP25L family.</text>
</comment>
<dbReference type="InterPro" id="IPR036598">
    <property type="entry name" value="GOLD_dom_sf"/>
</dbReference>
<comment type="subcellular location">
    <subcellularLocation>
        <location evidence="7">Endomembrane system</location>
        <topology evidence="7">Single-pass membrane protein</topology>
    </subcellularLocation>
    <subcellularLocation>
        <location evidence="1 8">Membrane</location>
        <topology evidence="1 8">Single-pass type I membrane protein</topology>
    </subcellularLocation>
</comment>
<dbReference type="SMART" id="SM01190">
    <property type="entry name" value="EMP24_GP25L"/>
    <property type="match status" value="1"/>
</dbReference>
<dbReference type="EMBL" id="LR877150">
    <property type="protein sequence ID" value="CAD2216219.1"/>
    <property type="molecule type" value="Genomic_DNA"/>
</dbReference>
<dbReference type="PANTHER" id="PTHR22811">
    <property type="entry name" value="TRANSMEMBRANE EMP24 DOMAIN-CONTAINING PROTEIN"/>
    <property type="match status" value="1"/>
</dbReference>
<dbReference type="GO" id="GO:0012505">
    <property type="term" value="C:endomembrane system"/>
    <property type="evidence" value="ECO:0007669"/>
    <property type="project" value="UniProtKB-SubCell"/>
</dbReference>
<dbReference type="Pfam" id="PF01105">
    <property type="entry name" value="EMP24_GP25L"/>
    <property type="match status" value="1"/>
</dbReference>
<dbReference type="AlphaFoldDB" id="A0A7G2C9H4"/>
<feature type="transmembrane region" description="Helical" evidence="9">
    <location>
        <begin position="177"/>
        <end position="199"/>
    </location>
</feature>